<organism evidence="2 3">
    <name type="scientific">Clostridium beijerinckii</name>
    <name type="common">Clostridium MP</name>
    <dbReference type="NCBI Taxonomy" id="1520"/>
    <lineage>
        <taxon>Bacteria</taxon>
        <taxon>Bacillati</taxon>
        <taxon>Bacillota</taxon>
        <taxon>Clostridia</taxon>
        <taxon>Eubacteriales</taxon>
        <taxon>Clostridiaceae</taxon>
        <taxon>Clostridium</taxon>
    </lineage>
</organism>
<proteinExistence type="predicted"/>
<dbReference type="EMBL" id="CP010086">
    <property type="protein sequence ID" value="AJH00445.1"/>
    <property type="molecule type" value="Genomic_DNA"/>
</dbReference>
<dbReference type="KEGG" id="cbei:LF65_03897"/>
<feature type="signal peptide" evidence="1">
    <location>
        <begin position="1"/>
        <end position="25"/>
    </location>
</feature>
<evidence type="ECO:0000313" key="2">
    <source>
        <dbReference type="EMBL" id="AJH00445.1"/>
    </source>
</evidence>
<evidence type="ECO:0000256" key="1">
    <source>
        <dbReference type="SAM" id="SignalP"/>
    </source>
</evidence>
<dbReference type="AlphaFoldDB" id="A0A0B5QDX0"/>
<reference evidence="3" key="1">
    <citation type="submission" date="2014-12" db="EMBL/GenBank/DDBJ databases">
        <title>Genome sequence of Clostridium beijerinckii strain 59B.</title>
        <authorList>
            <person name="Little G.T."/>
            <person name="Minton N.P."/>
        </authorList>
    </citation>
    <scope>NUCLEOTIDE SEQUENCE [LARGE SCALE GENOMIC DNA]</scope>
    <source>
        <strain evidence="3">59B</strain>
    </source>
</reference>
<evidence type="ECO:0000313" key="3">
    <source>
        <dbReference type="Proteomes" id="UP000031866"/>
    </source>
</evidence>
<gene>
    <name evidence="2" type="ORF">LF65_03897</name>
</gene>
<name>A0A0B5QDX0_CLOBE</name>
<protein>
    <submittedName>
        <fullName evidence="2">Uncharacterized protein</fullName>
    </submittedName>
</protein>
<dbReference type="RefSeq" id="WP_041898213.1">
    <property type="nucleotide sequence ID" value="NZ_CP010086.2"/>
</dbReference>
<keyword evidence="1" id="KW-0732">Signal</keyword>
<accession>A0A0B5QDX0</accession>
<dbReference type="Proteomes" id="UP000031866">
    <property type="component" value="Chromosome"/>
</dbReference>
<sequence>MKKFIVTFYIFLFLLLSINTVNAFAASKTLTQGLYTLKDSGLSAGVDYNVENNSSGRAILLIVDSTQLIQELIRFEPNSRKYTLKPLNYGDIIIIVTAGKLEFS</sequence>
<feature type="chain" id="PRO_5002106498" evidence="1">
    <location>
        <begin position="26"/>
        <end position="104"/>
    </location>
</feature>